<evidence type="ECO:0000313" key="2">
    <source>
        <dbReference type="EMBL" id="CAA9999707.1"/>
    </source>
</evidence>
<accession>A0A6H5GBC6</accession>
<evidence type="ECO:0000313" key="3">
    <source>
        <dbReference type="Proteomes" id="UP000479000"/>
    </source>
</evidence>
<evidence type="ECO:0000256" key="1">
    <source>
        <dbReference type="SAM" id="MobiDB-lite"/>
    </source>
</evidence>
<feature type="region of interest" description="Disordered" evidence="1">
    <location>
        <begin position="69"/>
        <end position="90"/>
    </location>
</feature>
<reference evidence="2 3" key="1">
    <citation type="submission" date="2020-02" db="EMBL/GenBank/DDBJ databases">
        <authorList>
            <person name="Ferguson B K."/>
        </authorList>
    </citation>
    <scope>NUCLEOTIDE SEQUENCE [LARGE SCALE GENOMIC DNA]</scope>
</reference>
<name>A0A6H5GBC6_9HEMI</name>
<keyword evidence="3" id="KW-1185">Reference proteome</keyword>
<sequence length="236" mass="26302">MSEETPAGPARMEIESSGGTEARRKSLGLLKDITQSWSADPDKYTLSEAEDPCPGSLHPIASAAAAAVTADASADLPPPQPQVKMSSMEEESVRDRLRLRLLRQCADILDAEPRHTKETFRRAFLNKDIFFYIFSGHKNKSIRAFLVTSTRKNRLPSFYKLTFKYDNLLTVSHSRIASPAGVCPEPLDESICKYGSKSHQSFTDSIETHQRPDQSASKYLTVLWFPCTQTFTAAIL</sequence>
<feature type="region of interest" description="Disordered" evidence="1">
    <location>
        <begin position="1"/>
        <end position="27"/>
    </location>
</feature>
<protein>
    <submittedName>
        <fullName evidence="2">Uncharacterized protein</fullName>
    </submittedName>
</protein>
<organism evidence="2 3">
    <name type="scientific">Nesidiocoris tenuis</name>
    <dbReference type="NCBI Taxonomy" id="355587"/>
    <lineage>
        <taxon>Eukaryota</taxon>
        <taxon>Metazoa</taxon>
        <taxon>Ecdysozoa</taxon>
        <taxon>Arthropoda</taxon>
        <taxon>Hexapoda</taxon>
        <taxon>Insecta</taxon>
        <taxon>Pterygota</taxon>
        <taxon>Neoptera</taxon>
        <taxon>Paraneoptera</taxon>
        <taxon>Hemiptera</taxon>
        <taxon>Heteroptera</taxon>
        <taxon>Panheteroptera</taxon>
        <taxon>Cimicomorpha</taxon>
        <taxon>Miridae</taxon>
        <taxon>Dicyphina</taxon>
        <taxon>Nesidiocoris</taxon>
    </lineage>
</organism>
<dbReference type="OrthoDB" id="6743178at2759"/>
<dbReference type="Proteomes" id="UP000479000">
    <property type="component" value="Unassembled WGS sequence"/>
</dbReference>
<proteinExistence type="predicted"/>
<dbReference type="AlphaFoldDB" id="A0A6H5GBC6"/>
<feature type="non-terminal residue" evidence="2">
    <location>
        <position position="236"/>
    </location>
</feature>
<gene>
    <name evidence="2" type="ORF">NTEN_LOCUS5979</name>
</gene>
<dbReference type="EMBL" id="CADCXU010009037">
    <property type="protein sequence ID" value="CAA9999707.1"/>
    <property type="molecule type" value="Genomic_DNA"/>
</dbReference>